<comment type="caution">
    <text evidence="9">The sequence shown here is derived from an EMBL/GenBank/DDBJ whole genome shotgun (WGS) entry which is preliminary data.</text>
</comment>
<feature type="transmembrane region" description="Helical" evidence="7">
    <location>
        <begin position="140"/>
        <end position="165"/>
    </location>
</feature>
<keyword evidence="3" id="KW-1003">Cell membrane</keyword>
<comment type="subcellular location">
    <subcellularLocation>
        <location evidence="1 7">Cell membrane</location>
        <topology evidence="1 7">Multi-pass membrane protein</topology>
    </subcellularLocation>
</comment>
<dbReference type="Pfam" id="PF00528">
    <property type="entry name" value="BPD_transp_1"/>
    <property type="match status" value="1"/>
</dbReference>
<dbReference type="Gene3D" id="1.10.3720.10">
    <property type="entry name" value="MetI-like"/>
    <property type="match status" value="1"/>
</dbReference>
<keyword evidence="2 7" id="KW-0813">Transport</keyword>
<organism evidence="9 10">
    <name type="scientific">Pararhizobium polonicum</name>
    <dbReference type="NCBI Taxonomy" id="1612624"/>
    <lineage>
        <taxon>Bacteria</taxon>
        <taxon>Pseudomonadati</taxon>
        <taxon>Pseudomonadota</taxon>
        <taxon>Alphaproteobacteria</taxon>
        <taxon>Hyphomicrobiales</taxon>
        <taxon>Rhizobiaceae</taxon>
        <taxon>Rhizobium/Agrobacterium group</taxon>
        <taxon>Pararhizobium</taxon>
    </lineage>
</organism>
<dbReference type="InterPro" id="IPR000515">
    <property type="entry name" value="MetI-like"/>
</dbReference>
<evidence type="ECO:0000256" key="1">
    <source>
        <dbReference type="ARBA" id="ARBA00004651"/>
    </source>
</evidence>
<feature type="domain" description="ABC transmembrane type-1" evidence="8">
    <location>
        <begin position="54"/>
        <end position="269"/>
    </location>
</feature>
<dbReference type="GO" id="GO:0005886">
    <property type="term" value="C:plasma membrane"/>
    <property type="evidence" value="ECO:0007669"/>
    <property type="project" value="UniProtKB-SubCell"/>
</dbReference>
<dbReference type="PANTHER" id="PTHR30193:SF42">
    <property type="entry name" value="ABC TRANSPORTER PERMEASE PROTEIN"/>
    <property type="match status" value="1"/>
</dbReference>
<dbReference type="PROSITE" id="PS50928">
    <property type="entry name" value="ABC_TM1"/>
    <property type="match status" value="1"/>
</dbReference>
<keyword evidence="10" id="KW-1185">Reference proteome</keyword>
<dbReference type="InterPro" id="IPR035906">
    <property type="entry name" value="MetI-like_sf"/>
</dbReference>
<dbReference type="AlphaFoldDB" id="A0A1C7P8H8"/>
<feature type="transmembrane region" description="Helical" evidence="7">
    <location>
        <begin position="51"/>
        <end position="79"/>
    </location>
</feature>
<evidence type="ECO:0000256" key="6">
    <source>
        <dbReference type="ARBA" id="ARBA00023136"/>
    </source>
</evidence>
<dbReference type="InterPro" id="IPR051393">
    <property type="entry name" value="ABC_transporter_permease"/>
</dbReference>
<keyword evidence="5 7" id="KW-1133">Transmembrane helix</keyword>
<keyword evidence="4 7" id="KW-0812">Transmembrane</keyword>
<name>A0A1C7P8H8_9HYPH</name>
<gene>
    <name evidence="9" type="ORF">ADU59_00525</name>
</gene>
<dbReference type="SUPFAM" id="SSF161098">
    <property type="entry name" value="MetI-like"/>
    <property type="match status" value="1"/>
</dbReference>
<evidence type="ECO:0000256" key="3">
    <source>
        <dbReference type="ARBA" id="ARBA00022475"/>
    </source>
</evidence>
<accession>A0A1C7P8H8</accession>
<dbReference type="EMBL" id="LGLV01000001">
    <property type="protein sequence ID" value="OBZ97605.1"/>
    <property type="molecule type" value="Genomic_DNA"/>
</dbReference>
<evidence type="ECO:0000256" key="4">
    <source>
        <dbReference type="ARBA" id="ARBA00022692"/>
    </source>
</evidence>
<dbReference type="CDD" id="cd06261">
    <property type="entry name" value="TM_PBP2"/>
    <property type="match status" value="1"/>
</dbReference>
<keyword evidence="9" id="KW-0614">Plasmid</keyword>
<protein>
    <submittedName>
        <fullName evidence="9">Sugar ABC transporter permease</fullName>
    </submittedName>
</protein>
<sequence length="283" mass="31200">MAPVIALVLIVFVGGLLWTVAVSFTASKSVPDWEFVGMANWMKLFGNARWIISYKNMLVFGIVYIGGCLFLGYILAILIDERVRFESLFRTVFLFPHALSFIVTGSVWQWYLNPQLGLQKFVQDLGWTGFEFSIIASRSFALYAVILAAIWHGTGIVMVLLLAGLRGVDEDIWKATRVDGIPRWRTYLSVVLPMLGPSVATSVVLLGAGVVKNYDLVIAMTGGGPGTATEVPAKFVMENLFERSNIGLAASGATMMLITVVCIAAPYLYWQSWQRRRGKGVDA</sequence>
<proteinExistence type="inferred from homology"/>
<dbReference type="PANTHER" id="PTHR30193">
    <property type="entry name" value="ABC TRANSPORTER PERMEASE PROTEIN"/>
    <property type="match status" value="1"/>
</dbReference>
<comment type="similarity">
    <text evidence="7">Belongs to the binding-protein-dependent transport system permease family.</text>
</comment>
<dbReference type="Proteomes" id="UP000093111">
    <property type="component" value="Plasmid pF5.1a"/>
</dbReference>
<dbReference type="GO" id="GO:0055085">
    <property type="term" value="P:transmembrane transport"/>
    <property type="evidence" value="ECO:0007669"/>
    <property type="project" value="InterPro"/>
</dbReference>
<evidence type="ECO:0000256" key="2">
    <source>
        <dbReference type="ARBA" id="ARBA00022448"/>
    </source>
</evidence>
<evidence type="ECO:0000256" key="5">
    <source>
        <dbReference type="ARBA" id="ARBA00022989"/>
    </source>
</evidence>
<geneLocation type="plasmid" evidence="10">
    <name>pf5.1a</name>
</geneLocation>
<dbReference type="PATRIC" id="fig|1612624.7.peg.110"/>
<evidence type="ECO:0000313" key="9">
    <source>
        <dbReference type="EMBL" id="OBZ97605.1"/>
    </source>
</evidence>
<feature type="transmembrane region" description="Helical" evidence="7">
    <location>
        <begin position="91"/>
        <end position="111"/>
    </location>
</feature>
<feature type="transmembrane region" description="Helical" evidence="7">
    <location>
        <begin position="246"/>
        <end position="270"/>
    </location>
</feature>
<evidence type="ECO:0000313" key="10">
    <source>
        <dbReference type="Proteomes" id="UP000093111"/>
    </source>
</evidence>
<keyword evidence="6 7" id="KW-0472">Membrane</keyword>
<evidence type="ECO:0000259" key="8">
    <source>
        <dbReference type="PROSITE" id="PS50928"/>
    </source>
</evidence>
<feature type="transmembrane region" description="Helical" evidence="7">
    <location>
        <begin position="186"/>
        <end position="211"/>
    </location>
</feature>
<evidence type="ECO:0000256" key="7">
    <source>
        <dbReference type="RuleBase" id="RU363032"/>
    </source>
</evidence>
<reference evidence="9 10" key="1">
    <citation type="journal article" date="2016" name="Syst. Appl. Microbiol.">
        <title>Pararhizobium polonicum sp. nov. isolated from tumors on stone fruit rootstocks.</title>
        <authorList>
            <person name="Pulawska J."/>
            <person name="Kuzmanovic N."/>
            <person name="Willems A."/>
            <person name="Pothier J.F."/>
        </authorList>
    </citation>
    <scope>NUCLEOTIDE SEQUENCE [LARGE SCALE GENOMIC DNA]</scope>
    <source>
        <strain evidence="9 10">F5.1</strain>
        <plasmid evidence="9">pF5.1a</plasmid>
    </source>
</reference>